<name>A0ABS9JRM5_9ACTN</name>
<proteinExistence type="predicted"/>
<dbReference type="Proteomes" id="UP001299012">
    <property type="component" value="Unassembled WGS sequence"/>
</dbReference>
<dbReference type="RefSeq" id="WP_086701365.1">
    <property type="nucleotide sequence ID" value="NZ_JAKKZF010000201.1"/>
</dbReference>
<evidence type="ECO:0000313" key="1">
    <source>
        <dbReference type="EMBL" id="MCG0068176.1"/>
    </source>
</evidence>
<dbReference type="EMBL" id="JAKKZF010000201">
    <property type="protein sequence ID" value="MCG0068176.1"/>
    <property type="molecule type" value="Genomic_DNA"/>
</dbReference>
<evidence type="ECO:0000313" key="2">
    <source>
        <dbReference type="Proteomes" id="UP001299012"/>
    </source>
</evidence>
<sequence length="79" mass="8639">MHRIEARQIYTTCRGGATSHYPETVVVQAYEPGARTVEVTALGSGSSFTIPASYFHATPTTKAGRHRITGYYMTGTVDR</sequence>
<organism evidence="1 2">
    <name type="scientific">Streptomyces tricolor</name>
    <dbReference type="NCBI Taxonomy" id="68277"/>
    <lineage>
        <taxon>Bacteria</taxon>
        <taxon>Bacillati</taxon>
        <taxon>Actinomycetota</taxon>
        <taxon>Actinomycetes</taxon>
        <taxon>Kitasatosporales</taxon>
        <taxon>Streptomycetaceae</taxon>
        <taxon>Streptomyces</taxon>
        <taxon>Streptomyces violaceoruber group</taxon>
    </lineage>
</organism>
<keyword evidence="2" id="KW-1185">Reference proteome</keyword>
<gene>
    <name evidence="1" type="ORF">L0F81_33765</name>
</gene>
<accession>A0ABS9JRM5</accession>
<reference evidence="1 2" key="1">
    <citation type="submission" date="2022-01" db="EMBL/GenBank/DDBJ databases">
        <title>Draft Genome Sequences of Seven Type Strains of the Genus Streptomyces.</title>
        <authorList>
            <person name="Aziz S."/>
            <person name="Coretto E."/>
            <person name="Chronakova A."/>
            <person name="Sproer C."/>
            <person name="Huber K."/>
            <person name="Nouioui I."/>
            <person name="Gross H."/>
        </authorList>
    </citation>
    <scope>NUCLEOTIDE SEQUENCE [LARGE SCALE GENOMIC DNA]</scope>
    <source>
        <strain evidence="1 2">DSM 41685</strain>
    </source>
</reference>
<comment type="caution">
    <text evidence="1">The sequence shown here is derived from an EMBL/GenBank/DDBJ whole genome shotgun (WGS) entry which is preliminary data.</text>
</comment>
<protein>
    <submittedName>
        <fullName evidence="1">Uncharacterized protein</fullName>
    </submittedName>
</protein>